<proteinExistence type="predicted"/>
<dbReference type="Proteomes" id="UP000033074">
    <property type="component" value="Unassembled WGS sequence"/>
</dbReference>
<name>I4M7T9_9BIFI</name>
<gene>
    <name evidence="1" type="ORF">CGSMWGv00703Dmash_04409</name>
</gene>
<evidence type="ECO:0000313" key="1">
    <source>
        <dbReference type="EMBL" id="EIK85279.1"/>
    </source>
</evidence>
<dbReference type="EMBL" id="ADEV01000009">
    <property type="protein sequence ID" value="EIK85279.1"/>
    <property type="molecule type" value="Genomic_DNA"/>
</dbReference>
<comment type="caution">
    <text evidence="1">The sequence shown here is derived from an EMBL/GenBank/DDBJ whole genome shotgun (WGS) entry which is preliminary data.</text>
</comment>
<sequence>MGLVWRVAKKWRIFNVVCVCVNKKYRIIVTFFKKCPHVPQNTIKIEKVV</sequence>
<protein>
    <submittedName>
        <fullName evidence="1">Uncharacterized protein</fullName>
    </submittedName>
</protein>
<accession>I4M7T9</accession>
<organism evidence="1 2">
    <name type="scientific">Gardnerella greenwoodii 00703Dmash</name>
    <dbReference type="NCBI Taxonomy" id="698960"/>
    <lineage>
        <taxon>Bacteria</taxon>
        <taxon>Bacillati</taxon>
        <taxon>Actinomycetota</taxon>
        <taxon>Actinomycetes</taxon>
        <taxon>Bifidobacteriales</taxon>
        <taxon>Bifidobacteriaceae</taxon>
        <taxon>Gardnerella</taxon>
        <taxon>Gardnerella greenwoodii</taxon>
    </lineage>
</organism>
<reference evidence="1 2" key="1">
    <citation type="journal article" date="2012" name="J. Bacteriol.">
        <title>Comparative Genomic Analyses of 17 Clinical Isolates of Gardnerella vaginalis Provide Evidence of Multiple Genetically Isolated Clades Consistent with Subspeciation into Genovars.</title>
        <authorList>
            <person name="Ahmed A."/>
            <person name="Earl J."/>
            <person name="Retchless A."/>
            <person name="Hillier S."/>
            <person name="Rabe L."/>
            <person name="Cherpes T."/>
            <person name="Powell E."/>
            <person name="Janto B."/>
            <person name="Eutsey R."/>
            <person name="Hiller N.L."/>
            <person name="Boissy R."/>
            <person name="Dahlgreen M."/>
            <person name="Hall B."/>
            <person name="Costerton J."/>
            <person name="Post J.C."/>
            <person name="Hu F."/>
            <person name="Ehrlich G."/>
        </authorList>
    </citation>
    <scope>NUCLEOTIDE SEQUENCE [LARGE SCALE GENOMIC DNA]</scope>
    <source>
        <strain evidence="1 2">00703Dmash</strain>
    </source>
</reference>
<evidence type="ECO:0000313" key="2">
    <source>
        <dbReference type="Proteomes" id="UP000033074"/>
    </source>
</evidence>
<dbReference type="AlphaFoldDB" id="I4M7T9"/>